<evidence type="ECO:0000313" key="2">
    <source>
        <dbReference type="EMBL" id="KKZ65918.1"/>
    </source>
</evidence>
<dbReference type="GO" id="GO:0016787">
    <property type="term" value="F:hydrolase activity"/>
    <property type="evidence" value="ECO:0007669"/>
    <property type="project" value="InterPro"/>
</dbReference>
<gene>
    <name evidence="2" type="ORF">EMCG_08328</name>
</gene>
<dbReference type="OrthoDB" id="408631at2759"/>
<name>A0A0G2I637_9EURO</name>
<dbReference type="InterPro" id="IPR029058">
    <property type="entry name" value="AB_hydrolase_fold"/>
</dbReference>
<dbReference type="Gene3D" id="3.40.50.1820">
    <property type="entry name" value="alpha/beta hydrolase"/>
    <property type="match status" value="1"/>
</dbReference>
<comment type="caution">
    <text evidence="2">The sequence shown here is derived from an EMBL/GenBank/DDBJ whole genome shotgun (WGS) entry which is preliminary data.</text>
</comment>
<proteinExistence type="predicted"/>
<sequence length="152" mass="17123">MGDSGDTNLVFNVAMRLIDTELADKSPLTRLQKIKKYPDPLLLTQKTLIYTPAAIKCFVGSYNPPPHDNYFSALLYPGLKGLKKVYIVECGTDMLRDDARLMKEDLEEAGVPIMYDAYSGYPNYLWPYPSQALAAASGKFHTNLFRAMEWTS</sequence>
<evidence type="ECO:0000313" key="3">
    <source>
        <dbReference type="Proteomes" id="UP000034164"/>
    </source>
</evidence>
<organism evidence="2 3">
    <name type="scientific">[Emmonsia] crescens</name>
    <dbReference type="NCBI Taxonomy" id="73230"/>
    <lineage>
        <taxon>Eukaryota</taxon>
        <taxon>Fungi</taxon>
        <taxon>Dikarya</taxon>
        <taxon>Ascomycota</taxon>
        <taxon>Pezizomycotina</taxon>
        <taxon>Eurotiomycetes</taxon>
        <taxon>Eurotiomycetidae</taxon>
        <taxon>Onygenales</taxon>
        <taxon>Ajellomycetaceae</taxon>
        <taxon>Emergomyces</taxon>
    </lineage>
</organism>
<dbReference type="EMBL" id="LCZI01000560">
    <property type="protein sequence ID" value="KKZ65918.1"/>
    <property type="molecule type" value="Genomic_DNA"/>
</dbReference>
<dbReference type="Pfam" id="PF07859">
    <property type="entry name" value="Abhydrolase_3"/>
    <property type="match status" value="1"/>
</dbReference>
<dbReference type="AlphaFoldDB" id="A0A0G2I637"/>
<dbReference type="SUPFAM" id="SSF53474">
    <property type="entry name" value="alpha/beta-Hydrolases"/>
    <property type="match status" value="1"/>
</dbReference>
<evidence type="ECO:0000259" key="1">
    <source>
        <dbReference type="Pfam" id="PF07859"/>
    </source>
</evidence>
<protein>
    <recommendedName>
        <fullName evidence="1">Alpha/beta hydrolase fold-3 domain-containing protein</fullName>
    </recommendedName>
</protein>
<reference evidence="3" key="1">
    <citation type="journal article" date="2015" name="PLoS Genet.">
        <title>The dynamic genome and transcriptome of the human fungal pathogen Blastomyces and close relative Emmonsia.</title>
        <authorList>
            <person name="Munoz J.F."/>
            <person name="Gauthier G.M."/>
            <person name="Desjardins C.A."/>
            <person name="Gallo J.E."/>
            <person name="Holder J."/>
            <person name="Sullivan T.D."/>
            <person name="Marty A.J."/>
            <person name="Carmen J.C."/>
            <person name="Chen Z."/>
            <person name="Ding L."/>
            <person name="Gujja S."/>
            <person name="Magrini V."/>
            <person name="Misas E."/>
            <person name="Mitreva M."/>
            <person name="Priest M."/>
            <person name="Saif S."/>
            <person name="Whiston E.A."/>
            <person name="Young S."/>
            <person name="Zeng Q."/>
            <person name="Goldman W.E."/>
            <person name="Mardis E.R."/>
            <person name="Taylor J.W."/>
            <person name="McEwen J.G."/>
            <person name="Clay O.K."/>
            <person name="Klein B.S."/>
            <person name="Cuomo C.A."/>
        </authorList>
    </citation>
    <scope>NUCLEOTIDE SEQUENCE [LARGE SCALE GENOMIC DNA]</scope>
    <source>
        <strain evidence="3">UAMH 3008</strain>
    </source>
</reference>
<dbReference type="InterPro" id="IPR013094">
    <property type="entry name" value="AB_hydrolase_3"/>
</dbReference>
<dbReference type="VEuPathDB" id="FungiDB:EMCG_08328"/>
<feature type="domain" description="Alpha/beta hydrolase fold-3" evidence="1">
    <location>
        <begin position="1"/>
        <end position="120"/>
    </location>
</feature>
<accession>A0A0G2I637</accession>
<dbReference type="Proteomes" id="UP000034164">
    <property type="component" value="Unassembled WGS sequence"/>
</dbReference>